<dbReference type="Gene3D" id="2.40.50.140">
    <property type="entry name" value="Nucleic acid-binding proteins"/>
    <property type="match status" value="4"/>
</dbReference>
<dbReference type="GO" id="GO:0005840">
    <property type="term" value="C:ribosome"/>
    <property type="evidence" value="ECO:0007669"/>
    <property type="project" value="UniProtKB-KW"/>
</dbReference>
<evidence type="ECO:0000313" key="6">
    <source>
        <dbReference type="Proteomes" id="UP000231472"/>
    </source>
</evidence>
<dbReference type="InterPro" id="IPR003029">
    <property type="entry name" value="S1_domain"/>
</dbReference>
<comment type="caution">
    <text evidence="5">The sequence shown here is derived from an EMBL/GenBank/DDBJ whole genome shotgun (WGS) entry which is preliminary data.</text>
</comment>
<reference evidence="6" key="1">
    <citation type="submission" date="2017-09" db="EMBL/GenBank/DDBJ databases">
        <title>Depth-based differentiation of microbial function through sediment-hosted aquifers and enrichment of novel symbionts in the deep terrestrial subsurface.</title>
        <authorList>
            <person name="Probst A.J."/>
            <person name="Ladd B."/>
            <person name="Jarett J.K."/>
            <person name="Geller-Mcgrath D.E."/>
            <person name="Sieber C.M.K."/>
            <person name="Emerson J.B."/>
            <person name="Anantharaman K."/>
            <person name="Thomas B.C."/>
            <person name="Malmstrom R."/>
            <person name="Stieglmeier M."/>
            <person name="Klingl A."/>
            <person name="Woyke T."/>
            <person name="Ryan C.M."/>
            <person name="Banfield J.F."/>
        </authorList>
    </citation>
    <scope>NUCLEOTIDE SEQUENCE [LARGE SCALE GENOMIC DNA]</scope>
</reference>
<dbReference type="GO" id="GO:0003735">
    <property type="term" value="F:structural constituent of ribosome"/>
    <property type="evidence" value="ECO:0007669"/>
    <property type="project" value="TreeGrafter"/>
</dbReference>
<proteinExistence type="inferred from homology"/>
<dbReference type="InterPro" id="IPR050437">
    <property type="entry name" value="Ribos_protein_bS1-like"/>
</dbReference>
<dbReference type="CDD" id="cd04465">
    <property type="entry name" value="S1_RPS1_repeat_ec2_hs2"/>
    <property type="match status" value="1"/>
</dbReference>
<dbReference type="PANTHER" id="PTHR10724">
    <property type="entry name" value="30S RIBOSOMAL PROTEIN S1"/>
    <property type="match status" value="1"/>
</dbReference>
<dbReference type="SUPFAM" id="SSF50249">
    <property type="entry name" value="Nucleic acid-binding proteins"/>
    <property type="match status" value="4"/>
</dbReference>
<sequence length="379" mass="42937">MQNMLEKDDILKPPKVGEIVQGKIINKGNASIFLDLGPWGTGLIYGKEFYEAKDELKDLKIGETIFVKIVDLENEEGYIELSLTRAGKELAYEELKQKKEKEESITVKIVGANKGGLLARVSGMPAFLPVSQLSSEHYPKVENGDAQEILKALQKFVGKEMEVKIFDFNQREEKLILSEKAKQTKKVKEMLKNCKVGDIVETEVTGIVDFGVFVKLLLPQVPEALEGLIHISELDWQLIEDPSKVVRPGQKVKAKIIDISNNRISLSLRALKKDPWENIEEKYRKGDIIEGKVTKFNPFGAFIKISPKIQGLCHISEFGSVKKMEETLKINEKHKFKITLIDSKKHRMTLKLLTPLEVNRSKKKHETNKPLTGLTNCLF</sequence>
<dbReference type="PANTHER" id="PTHR10724:SF7">
    <property type="entry name" value="SMALL RIBOSOMAL SUBUNIT PROTEIN BS1C"/>
    <property type="match status" value="1"/>
</dbReference>
<organism evidence="5 6">
    <name type="scientific">Candidatus Nealsonbacteria bacterium CG08_land_8_20_14_0_20_36_22</name>
    <dbReference type="NCBI Taxonomy" id="1974704"/>
    <lineage>
        <taxon>Bacteria</taxon>
        <taxon>Candidatus Nealsoniibacteriota</taxon>
    </lineage>
</organism>
<feature type="domain" description="S1 motif" evidence="4">
    <location>
        <begin position="286"/>
        <end position="353"/>
    </location>
</feature>
<dbReference type="InterPro" id="IPR012340">
    <property type="entry name" value="NA-bd_OB-fold"/>
</dbReference>
<evidence type="ECO:0000256" key="2">
    <source>
        <dbReference type="ARBA" id="ARBA00022980"/>
    </source>
</evidence>
<protein>
    <submittedName>
        <fullName evidence="5">30S ribosomal protein S1</fullName>
    </submittedName>
</protein>
<dbReference type="AlphaFoldDB" id="A0A2H0YNI5"/>
<comment type="similarity">
    <text evidence="1">Belongs to the bacterial ribosomal protein bS1 family.</text>
</comment>
<dbReference type="GO" id="GO:0006412">
    <property type="term" value="P:translation"/>
    <property type="evidence" value="ECO:0007669"/>
    <property type="project" value="TreeGrafter"/>
</dbReference>
<feature type="domain" description="S1 motif" evidence="4">
    <location>
        <begin position="197"/>
        <end position="269"/>
    </location>
</feature>
<evidence type="ECO:0000259" key="4">
    <source>
        <dbReference type="PROSITE" id="PS50126"/>
    </source>
</evidence>
<name>A0A2H0YNI5_9BACT</name>
<feature type="domain" description="S1 motif" evidence="4">
    <location>
        <begin position="17"/>
        <end position="84"/>
    </location>
</feature>
<evidence type="ECO:0000256" key="1">
    <source>
        <dbReference type="ARBA" id="ARBA00006767"/>
    </source>
</evidence>
<dbReference type="InterPro" id="IPR035104">
    <property type="entry name" value="Ribosomal_protein_S1-like"/>
</dbReference>
<dbReference type="PRINTS" id="PR00681">
    <property type="entry name" value="RIBOSOMALS1"/>
</dbReference>
<dbReference type="GO" id="GO:0003729">
    <property type="term" value="F:mRNA binding"/>
    <property type="evidence" value="ECO:0007669"/>
    <property type="project" value="TreeGrafter"/>
</dbReference>
<dbReference type="PROSITE" id="PS50126">
    <property type="entry name" value="S1"/>
    <property type="match status" value="4"/>
</dbReference>
<keyword evidence="3" id="KW-0687">Ribonucleoprotein</keyword>
<keyword evidence="2 5" id="KW-0689">Ribosomal protein</keyword>
<evidence type="ECO:0000256" key="3">
    <source>
        <dbReference type="ARBA" id="ARBA00023274"/>
    </source>
</evidence>
<evidence type="ECO:0000313" key="5">
    <source>
        <dbReference type="EMBL" id="PIS40055.1"/>
    </source>
</evidence>
<dbReference type="EMBL" id="PEYC01000034">
    <property type="protein sequence ID" value="PIS40055.1"/>
    <property type="molecule type" value="Genomic_DNA"/>
</dbReference>
<dbReference type="SMART" id="SM00316">
    <property type="entry name" value="S1"/>
    <property type="match status" value="4"/>
</dbReference>
<dbReference type="Pfam" id="PF00575">
    <property type="entry name" value="S1"/>
    <property type="match status" value="4"/>
</dbReference>
<feature type="domain" description="S1 motif" evidence="4">
    <location>
        <begin position="102"/>
        <end position="180"/>
    </location>
</feature>
<gene>
    <name evidence="5" type="ORF">COT32_01805</name>
</gene>
<dbReference type="Proteomes" id="UP000231472">
    <property type="component" value="Unassembled WGS sequence"/>
</dbReference>
<accession>A0A2H0YNI5</accession>